<evidence type="ECO:0000313" key="3">
    <source>
        <dbReference type="Proteomes" id="UP000243739"/>
    </source>
</evidence>
<dbReference type="STRING" id="337097.BHF71_00890"/>
<proteinExistence type="predicted"/>
<sequence>MKKSHKLGLAAIVIAGSLVTTAFAGGIGEPGSIDDPVVTKSYVDQQISQLQFNNSGNTAQIVVEKLLAGDILLGNSGTEIIVRTGKVVAFGDGSNGIPDVTSGEDIAIGQQVALNHQLIIPRSDGRGIRVVEGTSYVMIRGTYEILQGDLENQ</sequence>
<keyword evidence="3" id="KW-1185">Reference proteome</keyword>
<reference evidence="2 3" key="1">
    <citation type="submission" date="2016-09" db="EMBL/GenBank/DDBJ databases">
        <title>Draft genome sequence for the type strain of Vulcanibacillus modesticaldus BR, a strictly anaerobic, moderately thermophilic, and nitrate-reducing bacterium from deep sea-hydrothermal vents of the Mid-Atlantic Ridge.</title>
        <authorList>
            <person name="Abin C.A."/>
            <person name="Hollibaugh J.T."/>
        </authorList>
    </citation>
    <scope>NUCLEOTIDE SEQUENCE [LARGE SCALE GENOMIC DNA]</scope>
    <source>
        <strain evidence="2 3">BR</strain>
    </source>
</reference>
<keyword evidence="1" id="KW-0732">Signal</keyword>
<evidence type="ECO:0000256" key="1">
    <source>
        <dbReference type="SAM" id="SignalP"/>
    </source>
</evidence>
<dbReference type="OrthoDB" id="2381664at2"/>
<dbReference type="AlphaFoldDB" id="A0A1D2YVS0"/>
<dbReference type="EMBL" id="MIJF01000013">
    <property type="protein sequence ID" value="OEF99763.1"/>
    <property type="molecule type" value="Genomic_DNA"/>
</dbReference>
<comment type="caution">
    <text evidence="2">The sequence shown here is derived from an EMBL/GenBank/DDBJ whole genome shotgun (WGS) entry which is preliminary data.</text>
</comment>
<evidence type="ECO:0000313" key="2">
    <source>
        <dbReference type="EMBL" id="OEF99763.1"/>
    </source>
</evidence>
<accession>A0A1D2YVS0</accession>
<protein>
    <submittedName>
        <fullName evidence="2">Uncharacterized protein</fullName>
    </submittedName>
</protein>
<dbReference type="Proteomes" id="UP000243739">
    <property type="component" value="Unassembled WGS sequence"/>
</dbReference>
<dbReference type="RefSeq" id="WP_069656250.1">
    <property type="nucleotide sequence ID" value="NZ_MIJF01000013.1"/>
</dbReference>
<feature type="chain" id="PRO_5008912775" evidence="1">
    <location>
        <begin position="25"/>
        <end position="153"/>
    </location>
</feature>
<feature type="signal peptide" evidence="1">
    <location>
        <begin position="1"/>
        <end position="24"/>
    </location>
</feature>
<name>A0A1D2YVS0_9BACI</name>
<organism evidence="2 3">
    <name type="scientific">Vulcanibacillus modesticaldus</name>
    <dbReference type="NCBI Taxonomy" id="337097"/>
    <lineage>
        <taxon>Bacteria</taxon>
        <taxon>Bacillati</taxon>
        <taxon>Bacillota</taxon>
        <taxon>Bacilli</taxon>
        <taxon>Bacillales</taxon>
        <taxon>Bacillaceae</taxon>
        <taxon>Vulcanibacillus</taxon>
    </lineage>
</organism>
<gene>
    <name evidence="2" type="ORF">BHF71_00890</name>
</gene>